<dbReference type="EMBL" id="KN880456">
    <property type="protein sequence ID" value="KIY71310.1"/>
    <property type="molecule type" value="Genomic_DNA"/>
</dbReference>
<keyword evidence="5" id="KW-1185">Reference proteome</keyword>
<dbReference type="PROSITE" id="PS50405">
    <property type="entry name" value="GST_CTER"/>
    <property type="match status" value="1"/>
</dbReference>
<accession>A0A0D7BM81</accession>
<protein>
    <submittedName>
        <fullName evidence="4">Glutathione S-transferase C-terminal-like protein</fullName>
    </submittedName>
</protein>
<dbReference type="Gene3D" id="1.20.1050.10">
    <property type="match status" value="1"/>
</dbReference>
<dbReference type="InterPro" id="IPR036249">
    <property type="entry name" value="Thioredoxin-like_sf"/>
</dbReference>
<dbReference type="InterPro" id="IPR036282">
    <property type="entry name" value="Glutathione-S-Trfase_C_sf"/>
</dbReference>
<dbReference type="InterPro" id="IPR004045">
    <property type="entry name" value="Glutathione_S-Trfase_N"/>
</dbReference>
<dbReference type="GO" id="GO:0045174">
    <property type="term" value="F:glutathione dehydrogenase (ascorbate) activity"/>
    <property type="evidence" value="ECO:0007669"/>
    <property type="project" value="UniProtKB-ARBA"/>
</dbReference>
<dbReference type="PRINTS" id="PR01625">
    <property type="entry name" value="GSTRNSFRASEO"/>
</dbReference>
<dbReference type="Proteomes" id="UP000054007">
    <property type="component" value="Unassembled WGS sequence"/>
</dbReference>
<dbReference type="SFLD" id="SFLDG00358">
    <property type="entry name" value="Main_(cytGST)"/>
    <property type="match status" value="1"/>
</dbReference>
<dbReference type="PROSITE" id="PS50404">
    <property type="entry name" value="GST_NTER"/>
    <property type="match status" value="1"/>
</dbReference>
<organism evidence="4 5">
    <name type="scientific">Cylindrobasidium torrendii FP15055 ss-10</name>
    <dbReference type="NCBI Taxonomy" id="1314674"/>
    <lineage>
        <taxon>Eukaryota</taxon>
        <taxon>Fungi</taxon>
        <taxon>Dikarya</taxon>
        <taxon>Basidiomycota</taxon>
        <taxon>Agaricomycotina</taxon>
        <taxon>Agaricomycetes</taxon>
        <taxon>Agaricomycetidae</taxon>
        <taxon>Agaricales</taxon>
        <taxon>Marasmiineae</taxon>
        <taxon>Physalacriaceae</taxon>
        <taxon>Cylindrobasidium</taxon>
    </lineage>
</organism>
<gene>
    <name evidence="4" type="ORF">CYLTODRAFT_418994</name>
</gene>
<dbReference type="Pfam" id="PF13410">
    <property type="entry name" value="GST_C_2"/>
    <property type="match status" value="1"/>
</dbReference>
<evidence type="ECO:0000313" key="5">
    <source>
        <dbReference type="Proteomes" id="UP000054007"/>
    </source>
</evidence>
<dbReference type="AlphaFoldDB" id="A0A0D7BM81"/>
<dbReference type="GO" id="GO:0005737">
    <property type="term" value="C:cytoplasm"/>
    <property type="evidence" value="ECO:0007669"/>
    <property type="project" value="InterPro"/>
</dbReference>
<dbReference type="InterPro" id="IPR005442">
    <property type="entry name" value="GST_omega"/>
</dbReference>
<dbReference type="PANTHER" id="PTHR43968:SF6">
    <property type="entry name" value="GLUTATHIONE S-TRANSFERASE OMEGA"/>
    <property type="match status" value="1"/>
</dbReference>
<sequence>MANPDADVYPTATERAAETVALHQSPEPLVLWAGWFCPFAQRTWITLEEKGIPYKYTEVNPFVKEKHFLDINPRGMVPAIEYNGRAIYESLILCEFLEDQFPSTGPQMLPSDPVDRATARIWIDHVAKSILPTFMRVVQSQDPAKQASALVEFYSALRTFAAEVKEPFFLGETFSLVDVAIAPWIMRDHVLVTHRGYERAAASDAWARYAALVETRDSVLRTTSAKEHYTGIYARYLDNTAQSVVAKAVREGKPF</sequence>
<dbReference type="Gene3D" id="3.40.30.10">
    <property type="entry name" value="Glutaredoxin"/>
    <property type="match status" value="1"/>
</dbReference>
<dbReference type="STRING" id="1314674.A0A0D7BM81"/>
<proteinExistence type="predicted"/>
<dbReference type="SUPFAM" id="SSF47616">
    <property type="entry name" value="GST C-terminal domain-like"/>
    <property type="match status" value="1"/>
</dbReference>
<feature type="domain" description="GST C-terminal" evidence="3">
    <location>
        <begin position="112"/>
        <end position="232"/>
    </location>
</feature>
<dbReference type="PANTHER" id="PTHR43968">
    <property type="match status" value="1"/>
</dbReference>
<dbReference type="OrthoDB" id="4951845at2759"/>
<dbReference type="InterPro" id="IPR040079">
    <property type="entry name" value="Glutathione_S-Trfase"/>
</dbReference>
<evidence type="ECO:0000313" key="4">
    <source>
        <dbReference type="EMBL" id="KIY71310.1"/>
    </source>
</evidence>
<dbReference type="Pfam" id="PF13409">
    <property type="entry name" value="GST_N_2"/>
    <property type="match status" value="1"/>
</dbReference>
<dbReference type="InterPro" id="IPR050983">
    <property type="entry name" value="GST_Omega/HSP26"/>
</dbReference>
<dbReference type="SUPFAM" id="SSF52833">
    <property type="entry name" value="Thioredoxin-like"/>
    <property type="match status" value="1"/>
</dbReference>
<dbReference type="GO" id="GO:0004364">
    <property type="term" value="F:glutathione transferase activity"/>
    <property type="evidence" value="ECO:0007669"/>
    <property type="project" value="InterPro"/>
</dbReference>
<reference evidence="4 5" key="1">
    <citation type="journal article" date="2015" name="Fungal Genet. Biol.">
        <title>Evolution of novel wood decay mechanisms in Agaricales revealed by the genome sequences of Fistulina hepatica and Cylindrobasidium torrendii.</title>
        <authorList>
            <person name="Floudas D."/>
            <person name="Held B.W."/>
            <person name="Riley R."/>
            <person name="Nagy L.G."/>
            <person name="Koehler G."/>
            <person name="Ransdell A.S."/>
            <person name="Younus H."/>
            <person name="Chow J."/>
            <person name="Chiniquy J."/>
            <person name="Lipzen A."/>
            <person name="Tritt A."/>
            <person name="Sun H."/>
            <person name="Haridas S."/>
            <person name="LaButti K."/>
            <person name="Ohm R.A."/>
            <person name="Kues U."/>
            <person name="Blanchette R.A."/>
            <person name="Grigoriev I.V."/>
            <person name="Minto R.E."/>
            <person name="Hibbett D.S."/>
        </authorList>
    </citation>
    <scope>NUCLEOTIDE SEQUENCE [LARGE SCALE GENOMIC DNA]</scope>
    <source>
        <strain evidence="4 5">FP15055 ss-10</strain>
    </source>
</reference>
<evidence type="ECO:0000259" key="2">
    <source>
        <dbReference type="PROSITE" id="PS50404"/>
    </source>
</evidence>
<evidence type="ECO:0000259" key="3">
    <source>
        <dbReference type="PROSITE" id="PS50405"/>
    </source>
</evidence>
<name>A0A0D7BM81_9AGAR</name>
<keyword evidence="1" id="KW-0560">Oxidoreductase</keyword>
<dbReference type="CDD" id="cd00570">
    <property type="entry name" value="GST_N_family"/>
    <property type="match status" value="1"/>
</dbReference>
<evidence type="ECO:0000256" key="1">
    <source>
        <dbReference type="ARBA" id="ARBA00023002"/>
    </source>
</evidence>
<keyword evidence="4" id="KW-0808">Transferase</keyword>
<dbReference type="SFLD" id="SFLDS00019">
    <property type="entry name" value="Glutathione_Transferase_(cytos"/>
    <property type="match status" value="1"/>
</dbReference>
<dbReference type="InterPro" id="IPR010987">
    <property type="entry name" value="Glutathione-S-Trfase_C-like"/>
</dbReference>
<feature type="domain" description="GST N-terminal" evidence="2">
    <location>
        <begin position="27"/>
        <end position="105"/>
    </location>
</feature>